<evidence type="ECO:0000313" key="3">
    <source>
        <dbReference type="Proteomes" id="UP000654345"/>
    </source>
</evidence>
<comment type="caution">
    <text evidence="2">The sequence shown here is derived from an EMBL/GenBank/DDBJ whole genome shotgun (WGS) entry which is preliminary data.</text>
</comment>
<sequence>MMKLGIDAILLFVRELDKCTAFYRDVLKLPFVGSDPGVATFKVQDRYLTLQSPEGVAKLFGIEPDAVNIEGNPRAMIASRVEDVHATYETLKAAGVPFLRPPTDHPWGVRTAIFVDPEGNLWDINQDLE</sequence>
<evidence type="ECO:0000313" key="2">
    <source>
        <dbReference type="EMBL" id="GHO56395.1"/>
    </source>
</evidence>
<keyword evidence="3" id="KW-1185">Reference proteome</keyword>
<dbReference type="RefSeq" id="WP_201372896.1">
    <property type="nucleotide sequence ID" value="NZ_BNJG01000002.1"/>
</dbReference>
<dbReference type="InterPro" id="IPR004360">
    <property type="entry name" value="Glyas_Fos-R_dOase_dom"/>
</dbReference>
<accession>A0ABQ3UVN9</accession>
<feature type="domain" description="VOC" evidence="1">
    <location>
        <begin position="5"/>
        <end position="127"/>
    </location>
</feature>
<dbReference type="PANTHER" id="PTHR36503">
    <property type="entry name" value="BLR2520 PROTEIN"/>
    <property type="match status" value="1"/>
</dbReference>
<keyword evidence="2" id="KW-0456">Lyase</keyword>
<dbReference type="SUPFAM" id="SSF54593">
    <property type="entry name" value="Glyoxalase/Bleomycin resistance protein/Dihydroxybiphenyl dioxygenase"/>
    <property type="match status" value="1"/>
</dbReference>
<organism evidence="2 3">
    <name type="scientific">Ktedonobacter robiniae</name>
    <dbReference type="NCBI Taxonomy" id="2778365"/>
    <lineage>
        <taxon>Bacteria</taxon>
        <taxon>Bacillati</taxon>
        <taxon>Chloroflexota</taxon>
        <taxon>Ktedonobacteria</taxon>
        <taxon>Ktedonobacterales</taxon>
        <taxon>Ktedonobacteraceae</taxon>
        <taxon>Ktedonobacter</taxon>
    </lineage>
</organism>
<proteinExistence type="predicted"/>
<dbReference type="EMBL" id="BNJG01000002">
    <property type="protein sequence ID" value="GHO56395.1"/>
    <property type="molecule type" value="Genomic_DNA"/>
</dbReference>
<dbReference type="GO" id="GO:0016829">
    <property type="term" value="F:lyase activity"/>
    <property type="evidence" value="ECO:0007669"/>
    <property type="project" value="UniProtKB-KW"/>
</dbReference>
<gene>
    <name evidence="2" type="ORF">KSB_48700</name>
</gene>
<dbReference type="Proteomes" id="UP000654345">
    <property type="component" value="Unassembled WGS sequence"/>
</dbReference>
<dbReference type="InterPro" id="IPR029068">
    <property type="entry name" value="Glyas_Bleomycin-R_OHBP_Dase"/>
</dbReference>
<dbReference type="Gene3D" id="3.10.180.10">
    <property type="entry name" value="2,3-Dihydroxybiphenyl 1,2-Dioxygenase, domain 1"/>
    <property type="match status" value="1"/>
</dbReference>
<dbReference type="PROSITE" id="PS51819">
    <property type="entry name" value="VOC"/>
    <property type="match status" value="1"/>
</dbReference>
<dbReference type="Pfam" id="PF00903">
    <property type="entry name" value="Glyoxalase"/>
    <property type="match status" value="1"/>
</dbReference>
<name>A0ABQ3UVN9_9CHLR</name>
<evidence type="ECO:0000259" key="1">
    <source>
        <dbReference type="PROSITE" id="PS51819"/>
    </source>
</evidence>
<dbReference type="PANTHER" id="PTHR36503:SF3">
    <property type="entry name" value="BLR0126 PROTEIN"/>
    <property type="match status" value="1"/>
</dbReference>
<protein>
    <submittedName>
        <fullName evidence="2">Lyase</fullName>
    </submittedName>
</protein>
<reference evidence="2 3" key="1">
    <citation type="journal article" date="2021" name="Int. J. Syst. Evol. Microbiol.">
        <title>Reticulibacter mediterranei gen. nov., sp. nov., within the new family Reticulibacteraceae fam. nov., and Ktedonospora formicarum gen. nov., sp. nov., Ktedonobacter robiniae sp. nov., Dictyobacter formicarum sp. nov. and Dictyobacter arantiisoli sp. nov., belonging to the class Ktedonobacteria.</title>
        <authorList>
            <person name="Yabe S."/>
            <person name="Zheng Y."/>
            <person name="Wang C.M."/>
            <person name="Sakai Y."/>
            <person name="Abe K."/>
            <person name="Yokota A."/>
            <person name="Donadio S."/>
            <person name="Cavaletti L."/>
            <person name="Monciardini P."/>
        </authorList>
    </citation>
    <scope>NUCLEOTIDE SEQUENCE [LARGE SCALE GENOMIC DNA]</scope>
    <source>
        <strain evidence="2 3">SOSP1-30</strain>
    </source>
</reference>
<dbReference type="InterPro" id="IPR037523">
    <property type="entry name" value="VOC_core"/>
</dbReference>